<feature type="transmembrane region" description="Helical" evidence="1">
    <location>
        <begin position="62"/>
        <end position="84"/>
    </location>
</feature>
<keyword evidence="1" id="KW-0812">Transmembrane</keyword>
<feature type="transmembrane region" description="Helical" evidence="1">
    <location>
        <begin position="157"/>
        <end position="174"/>
    </location>
</feature>
<dbReference type="SUPFAM" id="SSF53335">
    <property type="entry name" value="S-adenosyl-L-methionine-dependent methyltransferases"/>
    <property type="match status" value="1"/>
</dbReference>
<feature type="transmembrane region" description="Helical" evidence="1">
    <location>
        <begin position="90"/>
        <end position="112"/>
    </location>
</feature>
<feature type="transmembrane region" description="Helical" evidence="1">
    <location>
        <begin position="33"/>
        <end position="50"/>
    </location>
</feature>
<dbReference type="EMBL" id="DRTB01000191">
    <property type="protein sequence ID" value="HHE04920.1"/>
    <property type="molecule type" value="Genomic_DNA"/>
</dbReference>
<accession>A0A7C5DDE2</accession>
<gene>
    <name evidence="2" type="ORF">ENL19_02525</name>
</gene>
<feature type="non-terminal residue" evidence="2">
    <location>
        <position position="419"/>
    </location>
</feature>
<reference evidence="2" key="1">
    <citation type="journal article" date="2020" name="mSystems">
        <title>Genome- and Community-Level Interaction Insights into Carbon Utilization and Element Cycling Functions of Hydrothermarchaeota in Hydrothermal Sediment.</title>
        <authorList>
            <person name="Zhou Z."/>
            <person name="Liu Y."/>
            <person name="Xu W."/>
            <person name="Pan J."/>
            <person name="Luo Z.H."/>
            <person name="Li M."/>
        </authorList>
    </citation>
    <scope>NUCLEOTIDE SEQUENCE [LARGE SCALE GENOMIC DNA]</scope>
    <source>
        <strain evidence="2">HyVt-74</strain>
    </source>
</reference>
<feature type="transmembrane region" description="Helical" evidence="1">
    <location>
        <begin position="132"/>
        <end position="151"/>
    </location>
</feature>
<name>A0A7C5DDE2_UNCW3</name>
<dbReference type="InterPro" id="IPR029063">
    <property type="entry name" value="SAM-dependent_MTases_sf"/>
</dbReference>
<proteinExistence type="predicted"/>
<evidence type="ECO:0000256" key="1">
    <source>
        <dbReference type="SAM" id="Phobius"/>
    </source>
</evidence>
<dbReference type="Proteomes" id="UP000886110">
    <property type="component" value="Unassembled WGS sequence"/>
</dbReference>
<evidence type="ECO:0008006" key="3">
    <source>
        <dbReference type="Google" id="ProtNLM"/>
    </source>
</evidence>
<dbReference type="Gene3D" id="3.40.50.150">
    <property type="entry name" value="Vaccinia Virus protein VP39"/>
    <property type="match status" value="1"/>
</dbReference>
<protein>
    <recommendedName>
        <fullName evidence="3">PABS domain-containing protein</fullName>
    </recommendedName>
</protein>
<evidence type="ECO:0000313" key="2">
    <source>
        <dbReference type="EMBL" id="HHE04920.1"/>
    </source>
</evidence>
<sequence length="419" mass="47879">MILFLIGFLSIFLQSFLLREFYLTFSGNELTSGILIAGWLIWTGIGALLGRKRGKLQTYLIVFAYMLPIEALILYNIRMIFHLWPGEVAGIPHIFITSFIFFAPLFFLLGAIFARGIKEWIGGGIKGFTRPYMLEAFGDLVGGLFFTYIALIFIPIYLRYIFASIVAIIIVLIKQYRVKRYYILLLPFLGAIPFSKTIYKDIIRKNFPGYSVFTIFDSPISRYIGLEKRGIKSVIQDGNLIFSYPEKSTEEDVHIPFLFRKGRENKILYIGLPSPGIIKELKKEGKVSVAFNDPAPLKKIGYHINFRYIPRDGRLFLKGSKEHFDFIVLGVGEVDNISSNRFFTTRFIKLAKRALTTGGIIFLKIPSNENYISGPLLSYTSTVFSSFHSIFPYYFLLPGENLGFLFSTSPLLMNKSYAY</sequence>
<comment type="caution">
    <text evidence="2">The sequence shown here is derived from an EMBL/GenBank/DDBJ whole genome shotgun (WGS) entry which is preliminary data.</text>
</comment>
<organism evidence="2">
    <name type="scientific">candidate division WOR-3 bacterium</name>
    <dbReference type="NCBI Taxonomy" id="2052148"/>
    <lineage>
        <taxon>Bacteria</taxon>
        <taxon>Bacteria division WOR-3</taxon>
    </lineage>
</organism>
<keyword evidence="1" id="KW-1133">Transmembrane helix</keyword>
<feature type="transmembrane region" description="Helical" evidence="1">
    <location>
        <begin position="181"/>
        <end position="199"/>
    </location>
</feature>
<dbReference type="AlphaFoldDB" id="A0A7C5DDE2"/>
<keyword evidence="1" id="KW-0472">Membrane</keyword>